<dbReference type="RefSeq" id="WP_154789564.1">
    <property type="nucleotide sequence ID" value="NZ_WMBB01000009.1"/>
</dbReference>
<feature type="transmembrane region" description="Helical" evidence="1">
    <location>
        <begin position="12"/>
        <end position="32"/>
    </location>
</feature>
<keyword evidence="1" id="KW-0472">Membrane</keyword>
<evidence type="ECO:0000259" key="2">
    <source>
        <dbReference type="Pfam" id="PF11127"/>
    </source>
</evidence>
<dbReference type="AlphaFoldDB" id="A0A6I3KWD9"/>
<dbReference type="InterPro" id="IPR021309">
    <property type="entry name" value="YgaP-like_TM"/>
</dbReference>
<protein>
    <submittedName>
        <fullName evidence="3">DUF2892 domain-containing protein</fullName>
    </submittedName>
</protein>
<gene>
    <name evidence="3" type="ORF">GLP40_20495</name>
</gene>
<sequence length="79" mass="8758">MTTAIRRWSIDRLVPVLAGTMVLLSLALMLAFSPWWLLLTAFVAANLLLYGFAGWCPVTLLLQRLGVPRTGCPATERNQ</sequence>
<keyword evidence="1" id="KW-1133">Transmembrane helix</keyword>
<feature type="transmembrane region" description="Helical" evidence="1">
    <location>
        <begin position="38"/>
        <end position="62"/>
    </location>
</feature>
<feature type="domain" description="Inner membrane protein YgaP-like transmembrane" evidence="2">
    <location>
        <begin position="9"/>
        <end position="63"/>
    </location>
</feature>
<name>A0A6I3KWD9_9NOCA</name>
<dbReference type="Gene3D" id="6.10.140.1340">
    <property type="match status" value="1"/>
</dbReference>
<organism evidence="3 4">
    <name type="scientific">Nocardia aurantiaca</name>
    <dbReference type="NCBI Taxonomy" id="2675850"/>
    <lineage>
        <taxon>Bacteria</taxon>
        <taxon>Bacillati</taxon>
        <taxon>Actinomycetota</taxon>
        <taxon>Actinomycetes</taxon>
        <taxon>Mycobacteriales</taxon>
        <taxon>Nocardiaceae</taxon>
        <taxon>Nocardia</taxon>
    </lineage>
</organism>
<evidence type="ECO:0000313" key="4">
    <source>
        <dbReference type="Proteomes" id="UP000432464"/>
    </source>
</evidence>
<comment type="caution">
    <text evidence="3">The sequence shown here is derived from an EMBL/GenBank/DDBJ whole genome shotgun (WGS) entry which is preliminary data.</text>
</comment>
<reference evidence="3 4" key="1">
    <citation type="submission" date="2019-11" db="EMBL/GenBank/DDBJ databases">
        <title>Nocardia sp. nov. CT2-14 isolated from soil.</title>
        <authorList>
            <person name="Kanchanasin P."/>
            <person name="Tanasupawat S."/>
            <person name="Yuki M."/>
            <person name="Kudo T."/>
        </authorList>
    </citation>
    <scope>NUCLEOTIDE SEQUENCE [LARGE SCALE GENOMIC DNA]</scope>
    <source>
        <strain evidence="3 4">CT2-14</strain>
    </source>
</reference>
<dbReference type="Pfam" id="PF11127">
    <property type="entry name" value="YgaP-like_TM"/>
    <property type="match status" value="1"/>
</dbReference>
<keyword evidence="4" id="KW-1185">Reference proteome</keyword>
<dbReference type="EMBL" id="WMBB01000009">
    <property type="protein sequence ID" value="MTE15143.1"/>
    <property type="molecule type" value="Genomic_DNA"/>
</dbReference>
<proteinExistence type="predicted"/>
<evidence type="ECO:0000313" key="3">
    <source>
        <dbReference type="EMBL" id="MTE15143.1"/>
    </source>
</evidence>
<dbReference type="Proteomes" id="UP000432464">
    <property type="component" value="Unassembled WGS sequence"/>
</dbReference>
<keyword evidence="1" id="KW-0812">Transmembrane</keyword>
<accession>A0A6I3KWD9</accession>
<evidence type="ECO:0000256" key="1">
    <source>
        <dbReference type="SAM" id="Phobius"/>
    </source>
</evidence>